<dbReference type="EMBL" id="BMFD01000012">
    <property type="protein sequence ID" value="GGC48680.1"/>
    <property type="molecule type" value="Genomic_DNA"/>
</dbReference>
<keyword evidence="3" id="KW-1185">Reference proteome</keyword>
<evidence type="ECO:0000259" key="1">
    <source>
        <dbReference type="Pfam" id="PF12867"/>
    </source>
</evidence>
<dbReference type="Pfam" id="PF12867">
    <property type="entry name" value="DinB_2"/>
    <property type="match status" value="1"/>
</dbReference>
<dbReference type="SUPFAM" id="SSF109854">
    <property type="entry name" value="DinB/YfiT-like putative metalloenzymes"/>
    <property type="match status" value="1"/>
</dbReference>
<proteinExistence type="predicted"/>
<dbReference type="Proteomes" id="UP000635885">
    <property type="component" value="Unassembled WGS sequence"/>
</dbReference>
<comment type="caution">
    <text evidence="2">The sequence shown here is derived from an EMBL/GenBank/DDBJ whole genome shotgun (WGS) entry which is preliminary data.</text>
</comment>
<organism evidence="2 3">
    <name type="scientific">Belliella aquatica</name>
    <dbReference type="NCBI Taxonomy" id="1323734"/>
    <lineage>
        <taxon>Bacteria</taxon>
        <taxon>Pseudomonadati</taxon>
        <taxon>Bacteroidota</taxon>
        <taxon>Cytophagia</taxon>
        <taxon>Cytophagales</taxon>
        <taxon>Cyclobacteriaceae</taxon>
        <taxon>Belliella</taxon>
    </lineage>
</organism>
<gene>
    <name evidence="2" type="ORF">GCM10010993_28930</name>
</gene>
<dbReference type="RefSeq" id="WP_188443811.1">
    <property type="nucleotide sequence ID" value="NZ_BMFD01000012.1"/>
</dbReference>
<reference evidence="3" key="1">
    <citation type="journal article" date="2019" name="Int. J. Syst. Evol. Microbiol.">
        <title>The Global Catalogue of Microorganisms (GCM) 10K type strain sequencing project: providing services to taxonomists for standard genome sequencing and annotation.</title>
        <authorList>
            <consortium name="The Broad Institute Genomics Platform"/>
            <consortium name="The Broad Institute Genome Sequencing Center for Infectious Disease"/>
            <person name="Wu L."/>
            <person name="Ma J."/>
        </authorList>
    </citation>
    <scope>NUCLEOTIDE SEQUENCE [LARGE SCALE GENOMIC DNA]</scope>
    <source>
        <strain evidence="3">CGMCC 1.12479</strain>
    </source>
</reference>
<protein>
    <recommendedName>
        <fullName evidence="1">DinB-like domain-containing protein</fullName>
    </recommendedName>
</protein>
<name>A0ABQ1N137_9BACT</name>
<dbReference type="Gene3D" id="1.20.120.450">
    <property type="entry name" value="dinb family like domain"/>
    <property type="match status" value="1"/>
</dbReference>
<evidence type="ECO:0000313" key="2">
    <source>
        <dbReference type="EMBL" id="GGC48680.1"/>
    </source>
</evidence>
<dbReference type="InterPro" id="IPR034660">
    <property type="entry name" value="DinB/YfiT-like"/>
</dbReference>
<feature type="domain" description="DinB-like" evidence="1">
    <location>
        <begin position="11"/>
        <end position="173"/>
    </location>
</feature>
<accession>A0ABQ1N137</accession>
<sequence length="181" mass="20928">MNVSQTYISELEQISKDVKSSFSGLSKEVLYQKPDSKNWSIAENLAHIIVLNSSYFPIFQRLKNGNLNNAFVSKISFFPKVIGDMIFKSVSDGGKRKVKTFPLWEPKTSLDQKEDILDKFIEHQKELSTWIDDLQPFLEQRTIIHSPANKLIVYSLNKAFEIIIAHEKRHFDQAKNVLNQI</sequence>
<dbReference type="InterPro" id="IPR024775">
    <property type="entry name" value="DinB-like"/>
</dbReference>
<evidence type="ECO:0000313" key="3">
    <source>
        <dbReference type="Proteomes" id="UP000635885"/>
    </source>
</evidence>